<gene>
    <name evidence="1" type="ORF">B0I31_11527</name>
</gene>
<protein>
    <recommendedName>
        <fullName evidence="3">AAA ATPase-like protein</fullName>
    </recommendedName>
</protein>
<evidence type="ECO:0000313" key="1">
    <source>
        <dbReference type="EMBL" id="PSL52075.1"/>
    </source>
</evidence>
<dbReference type="InterPro" id="IPR027417">
    <property type="entry name" value="P-loop_NTPase"/>
</dbReference>
<comment type="caution">
    <text evidence="1">The sequence shown here is derived from an EMBL/GenBank/DDBJ whole genome shotgun (WGS) entry which is preliminary data.</text>
</comment>
<evidence type="ECO:0000313" key="2">
    <source>
        <dbReference type="Proteomes" id="UP000241118"/>
    </source>
</evidence>
<reference evidence="1 2" key="1">
    <citation type="submission" date="2018-03" db="EMBL/GenBank/DDBJ databases">
        <title>Genomic Encyclopedia of Type Strains, Phase III (KMG-III): the genomes of soil and plant-associated and newly described type strains.</title>
        <authorList>
            <person name="Whitman W."/>
        </authorList>
    </citation>
    <scope>NUCLEOTIDE SEQUENCE [LARGE SCALE GENOMIC DNA]</scope>
    <source>
        <strain evidence="1 2">CGMCC 4.7097</strain>
    </source>
</reference>
<proteinExistence type="predicted"/>
<dbReference type="SUPFAM" id="SSF52540">
    <property type="entry name" value="P-loop containing nucleoside triphosphate hydrolases"/>
    <property type="match status" value="1"/>
</dbReference>
<sequence>MDSGEYLGELLGLVFEDSQDLQKFLVLEGIRVSSPPPGVGHTAFTRRVATDLIRRTAVDDRLFAALARRAPDLTGQIRHVANYYLGDVPTASTPERSTPPTDPPDFAARLRDVLSRSRVRTDEEVALDADHRPWTTAAAVLGAFRPGRLRPLEPTTTSARVTLAGLCRTRADGRWVLLDDVRSACLARLFHDGSLGAALDANADLPDTWRDKVRDLVFGSGIPDSAWESTDELAEYAAVCRCLEPVGIIDETVGITVEAVLERRALLDPLRALVGTHFRGRVRERGIVADFVAGRTPFTQLTVCGPGGVGKSSLLGSALLDLELRAMSAVPFAYLDFDRVRNDPHDGAGLLGQITRQVRLQYAATDDARLFAAVESASDRIDLVSASEILDVDLTAERELPELVGLFADQLGTLLEDVLTSESPVSLVLFLDTMEEVQLKGPGAVRDLADFLHLLHARVPGLRVVSSGRGDPPAFPGFAQPHVVLLGDLDDESAELVLADLGVTDRALRRTVVRRFGGNPLTLRLAADVVRKVGADAVDDVVGRADAVTGIAGEQVLGLLYDRVLAHIGDPEVRRVAHPGLAVRLVTVDVLRRVLAEPCGFDPEDAESLFERLRAEVGLFEADGPDVLRHRQDVRALMLRTMRDEPSRASTLARVHELAIKYYQGRDSVEDRAEEVYHWLMSGTDPRRLDRLWHPDLRRLLAPALGEPLPPAAARWLERRMGLGERGQAAWDQGDWEADAFLRATSWLSSGDADAALAVLAERPERLPGSALHAVEVRARLAAGDVDGADTALHDGIAATVDGDRATHADLAELAVEVRARQHDPSGVVRAARWAARVCDLLGDRTRAIGVLTDAIRWLRVLGEPAGDLGDQLAARFGELGRAEMVADPNLVRRVLHVAGPDEESVLHHAATEVGDRTEIDTGVFVADSYAVAKVLSQTSDDAAPALARLADEVGLRGRRQDLVELARQVVRTGRTGRAIAIGLDRAVGDVDMPRLVVDTLVRAPDVRKST</sequence>
<keyword evidence="2" id="KW-1185">Reference proteome</keyword>
<dbReference type="EMBL" id="PYAX01000015">
    <property type="protein sequence ID" value="PSL52075.1"/>
    <property type="molecule type" value="Genomic_DNA"/>
</dbReference>
<dbReference type="AlphaFoldDB" id="A0A2P8I0U0"/>
<dbReference type="RefSeq" id="WP_245950604.1">
    <property type="nucleotide sequence ID" value="NZ_PYAX01000015.1"/>
</dbReference>
<name>A0A2P8I0U0_SACCR</name>
<organism evidence="1 2">
    <name type="scientific">Saccharothrix carnea</name>
    <dbReference type="NCBI Taxonomy" id="1280637"/>
    <lineage>
        <taxon>Bacteria</taxon>
        <taxon>Bacillati</taxon>
        <taxon>Actinomycetota</taxon>
        <taxon>Actinomycetes</taxon>
        <taxon>Pseudonocardiales</taxon>
        <taxon>Pseudonocardiaceae</taxon>
        <taxon>Saccharothrix</taxon>
    </lineage>
</organism>
<dbReference type="Proteomes" id="UP000241118">
    <property type="component" value="Unassembled WGS sequence"/>
</dbReference>
<accession>A0A2P8I0U0</accession>
<evidence type="ECO:0008006" key="3">
    <source>
        <dbReference type="Google" id="ProtNLM"/>
    </source>
</evidence>